<feature type="compositionally biased region" description="Acidic residues" evidence="1">
    <location>
        <begin position="166"/>
        <end position="182"/>
    </location>
</feature>
<gene>
    <name evidence="2" type="ORF">PRK78_002868</name>
</gene>
<feature type="compositionally biased region" description="Basic and acidic residues" evidence="1">
    <location>
        <begin position="64"/>
        <end position="73"/>
    </location>
</feature>
<feature type="compositionally biased region" description="Polar residues" evidence="1">
    <location>
        <begin position="25"/>
        <end position="34"/>
    </location>
</feature>
<feature type="compositionally biased region" description="Polar residues" evidence="1">
    <location>
        <begin position="313"/>
        <end position="325"/>
    </location>
</feature>
<feature type="compositionally biased region" description="Basic residues" evidence="1">
    <location>
        <begin position="45"/>
        <end position="54"/>
    </location>
</feature>
<sequence length="401" mass="44252">MPRTLPWQVNTESLKSKPPISSSSQTLARASRSATDSEKDNASTRAKRPRKHGRSPSTSPVREPPPEEFMREGLENDDLYIMVEDEFLATAHTFTRHLHYAEYVRRKNQAKLANQSFPSSISRPTDGKTKLSNETRKKIEAEEAAARHKAALDGLKKAAGRPLVDSEVEDVDDSEEDRDDDPWIGTQLQPLMVAPRQPRSLVGLHGIKSSTKAALGYSTASTRAQKSGLGKTSAASRLNQGPKEDGISENGDPLDTSAKSRRLPSVPIQTGPPAAPKAATDRVPRLPPVPSYNDTHAIPKATRPSGESRPKSTLETSIASRSPTKPRTAMSRAVTTSTNRSRISKFFDEMDEPTATINIEDDVNEPIFKAKSTHHSSGFDKRRERHEKLRKQRLSEVPTFL</sequence>
<protein>
    <submittedName>
        <fullName evidence="2">Uncharacterized protein</fullName>
    </submittedName>
</protein>
<evidence type="ECO:0000256" key="1">
    <source>
        <dbReference type="SAM" id="MobiDB-lite"/>
    </source>
</evidence>
<feature type="region of interest" description="Disordered" evidence="1">
    <location>
        <begin position="158"/>
        <end position="195"/>
    </location>
</feature>
<feature type="compositionally biased region" description="Polar residues" evidence="1">
    <location>
        <begin position="114"/>
        <end position="123"/>
    </location>
</feature>
<feature type="region of interest" description="Disordered" evidence="1">
    <location>
        <begin position="114"/>
        <end position="133"/>
    </location>
</feature>
<accession>A0AAF0II85</accession>
<feature type="region of interest" description="Disordered" evidence="1">
    <location>
        <begin position="1"/>
        <end position="73"/>
    </location>
</feature>
<reference evidence="2" key="1">
    <citation type="submission" date="2023-03" db="EMBL/GenBank/DDBJ databases">
        <title>Emydomyces testavorans Genome Sequence.</title>
        <authorList>
            <person name="Hoyer L."/>
        </authorList>
    </citation>
    <scope>NUCLEOTIDE SEQUENCE</scope>
    <source>
        <strain evidence="2">16-2883</strain>
    </source>
</reference>
<keyword evidence="3" id="KW-1185">Reference proteome</keyword>
<name>A0AAF0II85_9EURO</name>
<feature type="compositionally biased region" description="Basic residues" evidence="1">
    <location>
        <begin position="383"/>
        <end position="392"/>
    </location>
</feature>
<dbReference type="EMBL" id="CP120628">
    <property type="protein sequence ID" value="WEW57401.1"/>
    <property type="molecule type" value="Genomic_DNA"/>
</dbReference>
<feature type="region of interest" description="Disordered" evidence="1">
    <location>
        <begin position="211"/>
        <end position="344"/>
    </location>
</feature>
<organism evidence="2 3">
    <name type="scientific">Emydomyces testavorans</name>
    <dbReference type="NCBI Taxonomy" id="2070801"/>
    <lineage>
        <taxon>Eukaryota</taxon>
        <taxon>Fungi</taxon>
        <taxon>Dikarya</taxon>
        <taxon>Ascomycota</taxon>
        <taxon>Pezizomycotina</taxon>
        <taxon>Eurotiomycetes</taxon>
        <taxon>Eurotiomycetidae</taxon>
        <taxon>Onygenales</taxon>
        <taxon>Nannizziopsiaceae</taxon>
        <taxon>Emydomyces</taxon>
    </lineage>
</organism>
<evidence type="ECO:0000313" key="3">
    <source>
        <dbReference type="Proteomes" id="UP001219355"/>
    </source>
</evidence>
<evidence type="ECO:0000313" key="2">
    <source>
        <dbReference type="EMBL" id="WEW57401.1"/>
    </source>
</evidence>
<feature type="region of interest" description="Disordered" evidence="1">
    <location>
        <begin position="368"/>
        <end position="401"/>
    </location>
</feature>
<feature type="compositionally biased region" description="Polar residues" evidence="1">
    <location>
        <begin position="211"/>
        <end position="225"/>
    </location>
</feature>
<dbReference type="AlphaFoldDB" id="A0AAF0II85"/>
<dbReference type="Proteomes" id="UP001219355">
    <property type="component" value="Chromosome 2"/>
</dbReference>
<proteinExistence type="predicted"/>